<evidence type="ECO:0000256" key="2">
    <source>
        <dbReference type="ARBA" id="ARBA00022692"/>
    </source>
</evidence>
<comment type="subunit">
    <text evidence="5">Homooligomerizes.</text>
</comment>
<comment type="similarity">
    <text evidence="5">Belongs to the flotillin-like FloA family.</text>
</comment>
<dbReference type="InterPro" id="IPR022853">
    <property type="entry name" value="FloA"/>
</dbReference>
<comment type="subcellular location">
    <subcellularLocation>
        <location evidence="5">Cell membrane</location>
        <topology evidence="5">Single-pass membrane protein</topology>
    </subcellularLocation>
    <subcellularLocation>
        <location evidence="5">Membrane raft</location>
        <topology evidence="5">Single-pass membrane protein</topology>
    </subcellularLocation>
</comment>
<keyword evidence="8" id="KW-1185">Reference proteome</keyword>
<keyword evidence="1 5" id="KW-1003">Cell membrane</keyword>
<reference evidence="7 8" key="1">
    <citation type="submission" date="2017-05" db="EMBL/GenBank/DDBJ databases">
        <authorList>
            <person name="Varghese N."/>
            <person name="Submissions S."/>
        </authorList>
    </citation>
    <scope>NUCLEOTIDE SEQUENCE [LARGE SCALE GENOMIC DNA]</scope>
    <source>
        <strain evidence="7 8">DSM 25457</strain>
    </source>
</reference>
<keyword evidence="4 5" id="KW-0472">Membrane</keyword>
<organism evidence="7 8">
    <name type="scientific">Neorhodopirellula lusitana</name>
    <dbReference type="NCBI Taxonomy" id="445327"/>
    <lineage>
        <taxon>Bacteria</taxon>
        <taxon>Pseudomonadati</taxon>
        <taxon>Planctomycetota</taxon>
        <taxon>Planctomycetia</taxon>
        <taxon>Pirellulales</taxon>
        <taxon>Pirellulaceae</taxon>
        <taxon>Neorhodopirellula</taxon>
    </lineage>
</organism>
<dbReference type="NCBIfam" id="NF010186">
    <property type="entry name" value="PRK13665.1"/>
    <property type="match status" value="1"/>
</dbReference>
<dbReference type="EMBL" id="FXUG01000004">
    <property type="protein sequence ID" value="SMP54475.1"/>
    <property type="molecule type" value="Genomic_DNA"/>
</dbReference>
<evidence type="ECO:0000256" key="3">
    <source>
        <dbReference type="ARBA" id="ARBA00022989"/>
    </source>
</evidence>
<comment type="function">
    <text evidence="5">Found in functional membrane microdomains (FMM) that may be equivalent to eukaryotic membrane rafts FMMs are highly dynamic and increase in number as cells age. Flotillins are thought to be important factors in membrane fluidity.</text>
</comment>
<dbReference type="HAMAP" id="MF_01562">
    <property type="entry name" value="FloA"/>
    <property type="match status" value="1"/>
</dbReference>
<feature type="transmembrane region" description="Helical" evidence="5">
    <location>
        <begin position="49"/>
        <end position="75"/>
    </location>
</feature>
<evidence type="ECO:0000256" key="1">
    <source>
        <dbReference type="ARBA" id="ARBA00022475"/>
    </source>
</evidence>
<evidence type="ECO:0000256" key="6">
    <source>
        <dbReference type="SAM" id="MobiDB-lite"/>
    </source>
</evidence>
<feature type="region of interest" description="Disordered" evidence="6">
    <location>
        <begin position="357"/>
        <end position="376"/>
    </location>
</feature>
<evidence type="ECO:0000256" key="4">
    <source>
        <dbReference type="ARBA" id="ARBA00023136"/>
    </source>
</evidence>
<evidence type="ECO:0000313" key="8">
    <source>
        <dbReference type="Proteomes" id="UP001158067"/>
    </source>
</evidence>
<comment type="caution">
    <text evidence="7">The sequence shown here is derived from an EMBL/GenBank/DDBJ whole genome shotgun (WGS) entry which is preliminary data.</text>
</comment>
<name>A0ABY1Q3P9_9BACT</name>
<keyword evidence="3 5" id="KW-1133">Transmembrane helix</keyword>
<evidence type="ECO:0000313" key="7">
    <source>
        <dbReference type="EMBL" id="SMP54475.1"/>
    </source>
</evidence>
<protein>
    <recommendedName>
        <fullName evidence="5">Flotillin-like protein FloA</fullName>
    </recommendedName>
</protein>
<dbReference type="Proteomes" id="UP001158067">
    <property type="component" value="Unassembled WGS sequence"/>
</dbReference>
<comment type="caution">
    <text evidence="5">Lacks conserved residue(s) required for the propagation of feature annotation.</text>
</comment>
<proteinExistence type="inferred from homology"/>
<keyword evidence="2 5" id="KW-0812">Transmembrane</keyword>
<accession>A0ABY1Q3P9</accession>
<evidence type="ECO:0000256" key="5">
    <source>
        <dbReference type="HAMAP-Rule" id="MF_01562"/>
    </source>
</evidence>
<dbReference type="Pfam" id="PF12127">
    <property type="entry name" value="FloA"/>
    <property type="match status" value="1"/>
</dbReference>
<sequence length="376" mass="40906">MPNGLELAHMHWSSGRHFDSVQHLLVPNWGLAQLQLAQQMPVPPKEEPFSGYVMMVVVGILFALFAFAILGYFFLRYGKLWFQAYMSNADVKLANLIRMHFTKVNPNVIVQAKVMAAQAKLDIGREFGISTQRLEAHYLAGGNVMNVINAIIAAHRAKIPLDFDQAAAIDLAGRDVLDAVQTSVYPKVIDCPDPKRSGKTTLSAITKNGIELRVRARVTVRTNIEQLIGGATEDTIIARVGEAIISSIGSAESHFNVLENPDMITKVVLSRALDAQTAFEIVSIDIADIDVGENIGARLQSDQAEADTRVARAKAERRRAEAIAEEQQMKARVSENRSRLVLAEAEVPKAMAEAFAAGRIGGSDSSSGSPSSDSSR</sequence>
<feature type="compositionally biased region" description="Low complexity" evidence="6">
    <location>
        <begin position="362"/>
        <end position="376"/>
    </location>
</feature>
<gene>
    <name evidence="5" type="primary">floA</name>
    <name evidence="7" type="ORF">SAMN06265222_104247</name>
</gene>